<proteinExistence type="predicted"/>
<dbReference type="RefSeq" id="WP_057905616.1">
    <property type="nucleotide sequence ID" value="NZ_AZDA01000133.1"/>
</dbReference>
<dbReference type="InterPro" id="IPR018641">
    <property type="entry name" value="Trfase_1_rSAM/seldom-assoc"/>
</dbReference>
<dbReference type="PANTHER" id="PTHR36529:SF1">
    <property type="entry name" value="GLYCOSYLTRANSFERASE"/>
    <property type="match status" value="1"/>
</dbReference>
<evidence type="ECO:0008006" key="3">
    <source>
        <dbReference type="Google" id="ProtNLM"/>
    </source>
</evidence>
<evidence type="ECO:0000313" key="2">
    <source>
        <dbReference type="Proteomes" id="UP000051461"/>
    </source>
</evidence>
<accession>A0A0R1GLN3</accession>
<dbReference type="PANTHER" id="PTHR36529">
    <property type="entry name" value="SLL1095 PROTEIN"/>
    <property type="match status" value="1"/>
</dbReference>
<dbReference type="InterPro" id="IPR029044">
    <property type="entry name" value="Nucleotide-diphossugar_trans"/>
</dbReference>
<reference evidence="1 2" key="1">
    <citation type="journal article" date="2015" name="Genome Announc.">
        <title>Expanding the biotechnology potential of lactobacilli through comparative genomics of 213 strains and associated genera.</title>
        <authorList>
            <person name="Sun Z."/>
            <person name="Harris H.M."/>
            <person name="McCann A."/>
            <person name="Guo C."/>
            <person name="Argimon S."/>
            <person name="Zhang W."/>
            <person name="Yang X."/>
            <person name="Jeffery I.B."/>
            <person name="Cooney J.C."/>
            <person name="Kagawa T.F."/>
            <person name="Liu W."/>
            <person name="Song Y."/>
            <person name="Salvetti E."/>
            <person name="Wrobel A."/>
            <person name="Rasinkangas P."/>
            <person name="Parkhill J."/>
            <person name="Rea M.C."/>
            <person name="O'Sullivan O."/>
            <person name="Ritari J."/>
            <person name="Douillard F.P."/>
            <person name="Paul Ross R."/>
            <person name="Yang R."/>
            <person name="Briner A.E."/>
            <person name="Felis G.E."/>
            <person name="de Vos W.M."/>
            <person name="Barrangou R."/>
            <person name="Klaenhammer T.R."/>
            <person name="Caufield P.W."/>
            <person name="Cui Y."/>
            <person name="Zhang H."/>
            <person name="O'Toole P.W."/>
        </authorList>
    </citation>
    <scope>NUCLEOTIDE SEQUENCE [LARGE SCALE GENOMIC DNA]</scope>
    <source>
        <strain evidence="1 2">DSM 20003</strain>
    </source>
</reference>
<gene>
    <name evidence="1" type="ORF">FC07_GL001577</name>
</gene>
<dbReference type="NCBIfam" id="TIGR04282">
    <property type="entry name" value="glyco_like_cofC"/>
    <property type="match status" value="1"/>
</dbReference>
<dbReference type="PATRIC" id="fig|1423726.3.peg.1636"/>
<evidence type="ECO:0000313" key="1">
    <source>
        <dbReference type="EMBL" id="KRK32833.1"/>
    </source>
</evidence>
<dbReference type="Proteomes" id="UP000051461">
    <property type="component" value="Unassembled WGS sequence"/>
</dbReference>
<dbReference type="AlphaFoldDB" id="A0A0R1GLN3"/>
<organism evidence="1 2">
    <name type="scientific">Loigolactobacillus bifermentans DSM 20003</name>
    <dbReference type="NCBI Taxonomy" id="1423726"/>
    <lineage>
        <taxon>Bacteria</taxon>
        <taxon>Bacillati</taxon>
        <taxon>Bacillota</taxon>
        <taxon>Bacilli</taxon>
        <taxon>Lactobacillales</taxon>
        <taxon>Lactobacillaceae</taxon>
        <taxon>Loigolactobacillus</taxon>
    </lineage>
</organism>
<protein>
    <recommendedName>
        <fullName evidence="3">Glycosyltransferase</fullName>
    </recommendedName>
</protein>
<dbReference type="Pfam" id="PF09837">
    <property type="entry name" value="DUF2064"/>
    <property type="match status" value="1"/>
</dbReference>
<dbReference type="Gene3D" id="3.90.550.10">
    <property type="entry name" value="Spore Coat Polysaccharide Biosynthesis Protein SpsA, Chain A"/>
    <property type="match status" value="1"/>
</dbReference>
<comment type="caution">
    <text evidence="1">The sequence shown here is derived from an EMBL/GenBank/DDBJ whole genome shotgun (WGS) entry which is preliminary data.</text>
</comment>
<dbReference type="OrthoDB" id="9810303at2"/>
<dbReference type="EMBL" id="AZDA01000133">
    <property type="protein sequence ID" value="KRK32833.1"/>
    <property type="molecule type" value="Genomic_DNA"/>
</dbReference>
<dbReference type="STRING" id="1423726.FC07_GL001577"/>
<dbReference type="SUPFAM" id="SSF53448">
    <property type="entry name" value="Nucleotide-diphospho-sugar transferases"/>
    <property type="match status" value="1"/>
</dbReference>
<name>A0A0R1GLN3_9LACO</name>
<sequence length="213" mass="22779">MVKQAYLIFSKVPTAGFSKTRLSPAYSPQVAAEIQAVLLQRLLTAALRLPATQVFLAYRAANATASTAFLAQLPAAVTAFPQVKASLGTAMAVALQQVRQQGYQQVVLTGSDIPGLTTAILQQAFDQLTAHSVVLGPSPDGGYYLIGSRQLDLTPILEAETAWSTDSVLKVTQNRLEQRAVTYAMLPTLGDIDTAADLKREGGDLFATSHFRL</sequence>
<keyword evidence="2" id="KW-1185">Reference proteome</keyword>